<evidence type="ECO:0000256" key="1">
    <source>
        <dbReference type="SAM" id="SignalP"/>
    </source>
</evidence>
<keyword evidence="3" id="KW-1185">Reference proteome</keyword>
<evidence type="ECO:0000313" key="2">
    <source>
        <dbReference type="EMBL" id="UXI70065.1"/>
    </source>
</evidence>
<evidence type="ECO:0000313" key="3">
    <source>
        <dbReference type="Proteomes" id="UP001064632"/>
    </source>
</evidence>
<dbReference type="Proteomes" id="UP001064632">
    <property type="component" value="Chromosome"/>
</dbReference>
<organism evidence="2 3">
    <name type="scientific">Tahibacter amnicola</name>
    <dbReference type="NCBI Taxonomy" id="2976241"/>
    <lineage>
        <taxon>Bacteria</taxon>
        <taxon>Pseudomonadati</taxon>
        <taxon>Pseudomonadota</taxon>
        <taxon>Gammaproteobacteria</taxon>
        <taxon>Lysobacterales</taxon>
        <taxon>Rhodanobacteraceae</taxon>
        <taxon>Tahibacter</taxon>
    </lineage>
</organism>
<proteinExistence type="predicted"/>
<accession>A0ABY6BJM7</accession>
<keyword evidence="1" id="KW-0732">Signal</keyword>
<reference evidence="2" key="1">
    <citation type="submission" date="2022-09" db="EMBL/GenBank/DDBJ databases">
        <title>Tahibacter sp. nov., isolated from a fresh water.</title>
        <authorList>
            <person name="Baek J.H."/>
            <person name="Lee J.K."/>
            <person name="Kim J.M."/>
            <person name="Jeon C.O."/>
        </authorList>
    </citation>
    <scope>NUCLEOTIDE SEQUENCE</scope>
    <source>
        <strain evidence="2">W38</strain>
    </source>
</reference>
<protein>
    <recommendedName>
        <fullName evidence="4">Delta-60 repeat protein</fullName>
    </recommendedName>
</protein>
<dbReference type="RefSeq" id="WP_261697016.1">
    <property type="nucleotide sequence ID" value="NZ_CP104694.1"/>
</dbReference>
<dbReference type="Gene3D" id="2.80.10.50">
    <property type="match status" value="1"/>
</dbReference>
<evidence type="ECO:0008006" key="4">
    <source>
        <dbReference type="Google" id="ProtNLM"/>
    </source>
</evidence>
<gene>
    <name evidence="2" type="ORF">N4264_10690</name>
</gene>
<name>A0ABY6BJM7_9GAMM</name>
<sequence length="462" mass="47387">MRRILISLMLATPMGAAVAQTIGLDTRFGSGGIATYTALGAADLQSTGLAACAGPNGTLNVAAEVGTSNLSLFRIKANGALDTSFGLSGVQANMATTSITTIKLGTCLSSGAILVARVIRGTDLDQNIQLVKLTQDGVFDTNFGAAGMVTLNLDEHLSGLGNTEYPLGINIGAGNDIYISGSATLASGVSDAFVAHLTPTGTVSAVRLVNFAGFETSAATTAGIGPNDRLWVGGHGLHPASNQSRWFKAELDAVSGQVQSVVTAGSGHYTVGSGRILPTGVMVVPSAWRNPDLSNAPLQPRLVVLRETGASEVVLPDLPAIAGQPLSINSHWLFGSVIPIAGGRVLYGAGLRLLHEESHAPQLAGSDVGTYASVVTLGALPTEDGVYTDFGNHGATTFSYRGVGGTCANNIPTSQRPVRYSNWMGKPVLAGLAAPYCEAESTHVMVARMHADDTLFASDLGG</sequence>
<feature type="signal peptide" evidence="1">
    <location>
        <begin position="1"/>
        <end position="19"/>
    </location>
</feature>
<feature type="chain" id="PRO_5045700826" description="Delta-60 repeat protein" evidence="1">
    <location>
        <begin position="20"/>
        <end position="462"/>
    </location>
</feature>
<dbReference type="EMBL" id="CP104694">
    <property type="protein sequence ID" value="UXI70065.1"/>
    <property type="molecule type" value="Genomic_DNA"/>
</dbReference>